<evidence type="ECO:0000313" key="2">
    <source>
        <dbReference type="Proteomes" id="UP001296873"/>
    </source>
</evidence>
<comment type="caution">
    <text evidence="1">The sequence shown here is derived from an EMBL/GenBank/DDBJ whole genome shotgun (WGS) entry which is preliminary data.</text>
</comment>
<name>A0ABS1D893_9PROT</name>
<sequence>MHDYDPGWDYRPIRRPASAELDEAEQAVRLHLIPAMDLPDMTLFFVRRGQCRNGAIAKYIAGTASHPVIALDVAAHRAAARSGRDLQVMLRTSLAHELAHAYLESCGIDPDLHCEDEVEEFAADFAHHGRIHLRGLFASHDHLLD</sequence>
<proteinExistence type="predicted"/>
<gene>
    <name evidence="1" type="ORF">CKO28_00750</name>
</gene>
<accession>A0ABS1D893</accession>
<organism evidence="1 2">
    <name type="scientific">Rhodovibrio sodomensis</name>
    <dbReference type="NCBI Taxonomy" id="1088"/>
    <lineage>
        <taxon>Bacteria</taxon>
        <taxon>Pseudomonadati</taxon>
        <taxon>Pseudomonadota</taxon>
        <taxon>Alphaproteobacteria</taxon>
        <taxon>Rhodospirillales</taxon>
        <taxon>Rhodovibrionaceae</taxon>
        <taxon>Rhodovibrio</taxon>
    </lineage>
</organism>
<keyword evidence="2" id="KW-1185">Reference proteome</keyword>
<dbReference type="Proteomes" id="UP001296873">
    <property type="component" value="Unassembled WGS sequence"/>
</dbReference>
<reference evidence="1 2" key="1">
    <citation type="journal article" date="2020" name="Microorganisms">
        <title>Osmotic Adaptation and Compatible Solute Biosynthesis of Phototrophic Bacteria as Revealed from Genome Analyses.</title>
        <authorList>
            <person name="Imhoff J.F."/>
            <person name="Rahn T."/>
            <person name="Kunzel S."/>
            <person name="Keller A."/>
            <person name="Neulinger S.C."/>
        </authorList>
    </citation>
    <scope>NUCLEOTIDE SEQUENCE [LARGE SCALE GENOMIC DNA]</scope>
    <source>
        <strain evidence="1 2">DSM 9895</strain>
    </source>
</reference>
<protein>
    <recommendedName>
        <fullName evidence="3">SprT-like domain-containing protein</fullName>
    </recommendedName>
</protein>
<evidence type="ECO:0000313" key="1">
    <source>
        <dbReference type="EMBL" id="MBK1666570.1"/>
    </source>
</evidence>
<evidence type="ECO:0008006" key="3">
    <source>
        <dbReference type="Google" id="ProtNLM"/>
    </source>
</evidence>
<dbReference type="EMBL" id="NRRL01000001">
    <property type="protein sequence ID" value="MBK1666570.1"/>
    <property type="molecule type" value="Genomic_DNA"/>
</dbReference>
<dbReference type="RefSeq" id="WP_200338619.1">
    <property type="nucleotide sequence ID" value="NZ_NRRL01000001.1"/>
</dbReference>